<dbReference type="Proteomes" id="UP000031843">
    <property type="component" value="Chromosome secondary"/>
</dbReference>
<dbReference type="RefSeq" id="WP_043353772.1">
    <property type="nucleotide sequence ID" value="NZ_CP010537.1"/>
</dbReference>
<dbReference type="EMBL" id="CP010537">
    <property type="protein sequence ID" value="AJG22344.1"/>
    <property type="molecule type" value="Genomic_DNA"/>
</dbReference>
<evidence type="ECO:0000313" key="2">
    <source>
        <dbReference type="Proteomes" id="UP000031843"/>
    </source>
</evidence>
<proteinExistence type="predicted"/>
<keyword evidence="2" id="KW-1185">Reference proteome</keyword>
<name>A0A0C4YK51_9BURK</name>
<dbReference type="OrthoDB" id="6892979at2"/>
<protein>
    <submittedName>
        <fullName evidence="1">Uncharacterized protein</fullName>
    </submittedName>
</protein>
<dbReference type="KEGG" id="cbw:RR42_s0753"/>
<accession>A0A0C4YK51</accession>
<sequence length="110" mass="12701">MSQHFYQSIHHGRPVCILMGWDRPLQRHFLVVSYTDLPRDAEDEYLYSNLLDRHVTRYTDLLYYAAKLADLDLVVPNRLLQELARDAAHDIGTRTVNYAPDGTIASDIKA</sequence>
<organism evidence="1 2">
    <name type="scientific">Cupriavidus basilensis</name>
    <dbReference type="NCBI Taxonomy" id="68895"/>
    <lineage>
        <taxon>Bacteria</taxon>
        <taxon>Pseudomonadati</taxon>
        <taxon>Pseudomonadota</taxon>
        <taxon>Betaproteobacteria</taxon>
        <taxon>Burkholderiales</taxon>
        <taxon>Burkholderiaceae</taxon>
        <taxon>Cupriavidus</taxon>
    </lineage>
</organism>
<dbReference type="AlphaFoldDB" id="A0A0C4YK51"/>
<reference evidence="1 2" key="1">
    <citation type="journal article" date="2015" name="Genome Announc.">
        <title>Complete Genome Sequence of Cupriavidus basilensis 4G11, Isolated from the Oak Ridge Field Research Center Site.</title>
        <authorList>
            <person name="Ray J."/>
            <person name="Waters R.J."/>
            <person name="Skerker J.M."/>
            <person name="Kuehl J.V."/>
            <person name="Price M.N."/>
            <person name="Huang J."/>
            <person name="Chakraborty R."/>
            <person name="Arkin A.P."/>
            <person name="Deutschbauer A."/>
        </authorList>
    </citation>
    <scope>NUCLEOTIDE SEQUENCE [LARGE SCALE GENOMIC DNA]</scope>
    <source>
        <strain evidence="1">4G11</strain>
    </source>
</reference>
<gene>
    <name evidence="1" type="ORF">RR42_s0753</name>
</gene>
<dbReference type="STRING" id="68895.RR42_s0753"/>
<evidence type="ECO:0000313" key="1">
    <source>
        <dbReference type="EMBL" id="AJG22344.1"/>
    </source>
</evidence>